<comment type="caution">
    <text evidence="1">The sequence shown here is derived from an EMBL/GenBank/DDBJ whole genome shotgun (WGS) entry which is preliminary data.</text>
</comment>
<dbReference type="AlphaFoldDB" id="A0A1R3JQV4"/>
<reference evidence="1 2" key="1">
    <citation type="submission" date="2013-09" db="EMBL/GenBank/DDBJ databases">
        <title>Corchorus capsularis genome sequencing.</title>
        <authorList>
            <person name="Alam M."/>
            <person name="Haque M.S."/>
            <person name="Islam M.S."/>
            <person name="Emdad E.M."/>
            <person name="Islam M.M."/>
            <person name="Ahmed B."/>
            <person name="Halim A."/>
            <person name="Hossen Q.M.M."/>
            <person name="Hossain M.Z."/>
            <person name="Ahmed R."/>
            <person name="Khan M.M."/>
            <person name="Islam R."/>
            <person name="Rashid M.M."/>
            <person name="Khan S.A."/>
            <person name="Rahman M.S."/>
            <person name="Alam M."/>
        </authorList>
    </citation>
    <scope>NUCLEOTIDE SEQUENCE [LARGE SCALE GENOMIC DNA]</scope>
    <source>
        <strain evidence="2">cv. CVL-1</strain>
        <tissue evidence="1">Whole seedling</tissue>
    </source>
</reference>
<keyword evidence="2" id="KW-1185">Reference proteome</keyword>
<organism evidence="1 2">
    <name type="scientific">Corchorus capsularis</name>
    <name type="common">Jute</name>
    <dbReference type="NCBI Taxonomy" id="210143"/>
    <lineage>
        <taxon>Eukaryota</taxon>
        <taxon>Viridiplantae</taxon>
        <taxon>Streptophyta</taxon>
        <taxon>Embryophyta</taxon>
        <taxon>Tracheophyta</taxon>
        <taxon>Spermatophyta</taxon>
        <taxon>Magnoliopsida</taxon>
        <taxon>eudicotyledons</taxon>
        <taxon>Gunneridae</taxon>
        <taxon>Pentapetalae</taxon>
        <taxon>rosids</taxon>
        <taxon>malvids</taxon>
        <taxon>Malvales</taxon>
        <taxon>Malvaceae</taxon>
        <taxon>Grewioideae</taxon>
        <taxon>Apeibeae</taxon>
        <taxon>Corchorus</taxon>
    </lineage>
</organism>
<dbReference type="EMBL" id="AWWV01007268">
    <property type="protein sequence ID" value="OMO97087.1"/>
    <property type="molecule type" value="Genomic_DNA"/>
</dbReference>
<protein>
    <submittedName>
        <fullName evidence="1">Uncharacterized protein</fullName>
    </submittedName>
</protein>
<proteinExistence type="predicted"/>
<name>A0A1R3JQV4_COCAP</name>
<accession>A0A1R3JQV4</accession>
<sequence>MERVGKKFDKATEPLELNL</sequence>
<gene>
    <name evidence="1" type="ORF">CCACVL1_04654</name>
</gene>
<evidence type="ECO:0000313" key="2">
    <source>
        <dbReference type="Proteomes" id="UP000188268"/>
    </source>
</evidence>
<evidence type="ECO:0000313" key="1">
    <source>
        <dbReference type="EMBL" id="OMO97087.1"/>
    </source>
</evidence>
<dbReference type="Proteomes" id="UP000188268">
    <property type="component" value="Unassembled WGS sequence"/>
</dbReference>